<organism evidence="6 7">
    <name type="scientific">Thalassobaculum litoreum DSM 18839</name>
    <dbReference type="NCBI Taxonomy" id="1123362"/>
    <lineage>
        <taxon>Bacteria</taxon>
        <taxon>Pseudomonadati</taxon>
        <taxon>Pseudomonadota</taxon>
        <taxon>Alphaproteobacteria</taxon>
        <taxon>Rhodospirillales</taxon>
        <taxon>Thalassobaculaceae</taxon>
        <taxon>Thalassobaculum</taxon>
    </lineage>
</organism>
<dbReference type="Pfam" id="PF00196">
    <property type="entry name" value="GerE"/>
    <property type="match status" value="1"/>
</dbReference>
<proteinExistence type="predicted"/>
<protein>
    <submittedName>
        <fullName evidence="6">Regulatory protein, luxR family</fullName>
    </submittedName>
</protein>
<keyword evidence="7" id="KW-1185">Reference proteome</keyword>
<sequence>MSHTAPTAHIKGEAAERRQVKLRSGTSAEIGQPLRQSGIRVVGEVPWGAHICIFYETKDDLLDTAAAYFKAGLASDEFCVWAISDPITEADAKGALSRAIPDLKADFAAGRIEIIQGTDWYLHGNEFDLQRITGGWSEKLRGALAKGFDGMRVSGNAFWIESNHWQAFCEYERELDRSLVGQRMVVLCTYSLQVSRAVDLLDVARAHNCCTARRNGDWEFLATPELRQAKQEIGRLQDALGVLSKPFSGHELLTPRERVALAQIVRGASSKEAARMLGISPRTVEFHRANVMRKLGARNTADLVRRVLGAVE</sequence>
<dbReference type="InterPro" id="IPR036388">
    <property type="entry name" value="WH-like_DNA-bd_sf"/>
</dbReference>
<dbReference type="EMBL" id="FNBW01000011">
    <property type="protein sequence ID" value="SDG17543.1"/>
    <property type="molecule type" value="Genomic_DNA"/>
</dbReference>
<dbReference type="PANTHER" id="PTHR44688:SF16">
    <property type="entry name" value="DNA-BINDING TRANSCRIPTIONAL ACTIVATOR DEVR_DOSR"/>
    <property type="match status" value="1"/>
</dbReference>
<dbReference type="Proteomes" id="UP000198615">
    <property type="component" value="Unassembled WGS sequence"/>
</dbReference>
<dbReference type="Pfam" id="PF14417">
    <property type="entry name" value="MEDS"/>
    <property type="match status" value="1"/>
</dbReference>
<dbReference type="RefSeq" id="WP_215906150.1">
    <property type="nucleotide sequence ID" value="NZ_FNBW01000011.1"/>
</dbReference>
<dbReference type="InterPro" id="IPR025847">
    <property type="entry name" value="MEDS_domain"/>
</dbReference>
<evidence type="ECO:0000256" key="4">
    <source>
        <dbReference type="SAM" id="MobiDB-lite"/>
    </source>
</evidence>
<evidence type="ECO:0000313" key="7">
    <source>
        <dbReference type="Proteomes" id="UP000198615"/>
    </source>
</evidence>
<keyword evidence="2" id="KW-0238">DNA-binding</keyword>
<evidence type="ECO:0000259" key="5">
    <source>
        <dbReference type="PROSITE" id="PS50043"/>
    </source>
</evidence>
<dbReference type="Gene3D" id="1.10.10.10">
    <property type="entry name" value="Winged helix-like DNA-binding domain superfamily/Winged helix DNA-binding domain"/>
    <property type="match status" value="1"/>
</dbReference>
<feature type="compositionally biased region" description="Basic and acidic residues" evidence="4">
    <location>
        <begin position="10"/>
        <end position="19"/>
    </location>
</feature>
<evidence type="ECO:0000313" key="6">
    <source>
        <dbReference type="EMBL" id="SDG17543.1"/>
    </source>
</evidence>
<dbReference type="PROSITE" id="PS50043">
    <property type="entry name" value="HTH_LUXR_2"/>
    <property type="match status" value="1"/>
</dbReference>
<name>A0A8G2EZT6_9PROT</name>
<accession>A0A8G2EZT6</accession>
<dbReference type="GO" id="GO:0006355">
    <property type="term" value="P:regulation of DNA-templated transcription"/>
    <property type="evidence" value="ECO:0007669"/>
    <property type="project" value="InterPro"/>
</dbReference>
<dbReference type="SUPFAM" id="SSF46894">
    <property type="entry name" value="C-terminal effector domain of the bipartite response regulators"/>
    <property type="match status" value="1"/>
</dbReference>
<dbReference type="SMART" id="SM00421">
    <property type="entry name" value="HTH_LUXR"/>
    <property type="match status" value="1"/>
</dbReference>
<dbReference type="GO" id="GO:0003677">
    <property type="term" value="F:DNA binding"/>
    <property type="evidence" value="ECO:0007669"/>
    <property type="project" value="UniProtKB-KW"/>
</dbReference>
<keyword evidence="3" id="KW-0804">Transcription</keyword>
<dbReference type="InterPro" id="IPR000792">
    <property type="entry name" value="Tscrpt_reg_LuxR_C"/>
</dbReference>
<evidence type="ECO:0000256" key="1">
    <source>
        <dbReference type="ARBA" id="ARBA00023015"/>
    </source>
</evidence>
<comment type="caution">
    <text evidence="6">The sequence shown here is derived from an EMBL/GenBank/DDBJ whole genome shotgun (WGS) entry which is preliminary data.</text>
</comment>
<reference evidence="6 7" key="1">
    <citation type="submission" date="2016-10" db="EMBL/GenBank/DDBJ databases">
        <authorList>
            <person name="Varghese N."/>
            <person name="Submissions S."/>
        </authorList>
    </citation>
    <scope>NUCLEOTIDE SEQUENCE [LARGE SCALE GENOMIC DNA]</scope>
    <source>
        <strain evidence="6 7">DSM 18839</strain>
    </source>
</reference>
<feature type="region of interest" description="Disordered" evidence="4">
    <location>
        <begin position="1"/>
        <end position="26"/>
    </location>
</feature>
<evidence type="ECO:0000256" key="3">
    <source>
        <dbReference type="ARBA" id="ARBA00023163"/>
    </source>
</evidence>
<keyword evidence="1" id="KW-0805">Transcription regulation</keyword>
<dbReference type="PANTHER" id="PTHR44688">
    <property type="entry name" value="DNA-BINDING TRANSCRIPTIONAL ACTIVATOR DEVR_DOSR"/>
    <property type="match status" value="1"/>
</dbReference>
<feature type="domain" description="HTH luxR-type" evidence="5">
    <location>
        <begin position="246"/>
        <end position="311"/>
    </location>
</feature>
<dbReference type="AlphaFoldDB" id="A0A8G2EZT6"/>
<evidence type="ECO:0000256" key="2">
    <source>
        <dbReference type="ARBA" id="ARBA00023125"/>
    </source>
</evidence>
<dbReference type="PRINTS" id="PR00038">
    <property type="entry name" value="HTHLUXR"/>
</dbReference>
<gene>
    <name evidence="6" type="ORF">SAMN05660686_03617</name>
</gene>
<dbReference type="CDD" id="cd06170">
    <property type="entry name" value="LuxR_C_like"/>
    <property type="match status" value="1"/>
</dbReference>
<dbReference type="InterPro" id="IPR016032">
    <property type="entry name" value="Sig_transdc_resp-reg_C-effctor"/>
</dbReference>